<dbReference type="InterPro" id="IPR000515">
    <property type="entry name" value="MetI-like"/>
</dbReference>
<feature type="domain" description="ABC transmembrane type-1" evidence="8">
    <location>
        <begin position="79"/>
        <end position="271"/>
    </location>
</feature>
<dbReference type="GO" id="GO:0055085">
    <property type="term" value="P:transmembrane transport"/>
    <property type="evidence" value="ECO:0007669"/>
    <property type="project" value="InterPro"/>
</dbReference>
<dbReference type="Pfam" id="PF00528">
    <property type="entry name" value="BPD_transp_1"/>
    <property type="match status" value="1"/>
</dbReference>
<keyword evidence="10" id="KW-1185">Reference proteome</keyword>
<dbReference type="PROSITE" id="PS50928">
    <property type="entry name" value="ABC_TM1"/>
    <property type="match status" value="1"/>
</dbReference>
<evidence type="ECO:0000256" key="1">
    <source>
        <dbReference type="ARBA" id="ARBA00004651"/>
    </source>
</evidence>
<accession>A0A7V7QHE7</accession>
<gene>
    <name evidence="9" type="ORF">F7O84_17510</name>
</gene>
<protein>
    <submittedName>
        <fullName evidence="9">Carbohydrate ABC transporter permease</fullName>
    </submittedName>
</protein>
<dbReference type="PANTHER" id="PTHR43744:SF2">
    <property type="entry name" value="ARABINOOLIGOSACCHARIDES TRANSPORT SYSTEM PERMEASE PROTEIN ARAQ"/>
    <property type="match status" value="1"/>
</dbReference>
<evidence type="ECO:0000256" key="2">
    <source>
        <dbReference type="ARBA" id="ARBA00022448"/>
    </source>
</evidence>
<feature type="transmembrane region" description="Helical" evidence="7">
    <location>
        <begin position="114"/>
        <end position="135"/>
    </location>
</feature>
<keyword evidence="4 7" id="KW-0812">Transmembrane</keyword>
<dbReference type="OrthoDB" id="9771544at2"/>
<evidence type="ECO:0000313" key="10">
    <source>
        <dbReference type="Proteomes" id="UP000461768"/>
    </source>
</evidence>
<evidence type="ECO:0000256" key="4">
    <source>
        <dbReference type="ARBA" id="ARBA00022692"/>
    </source>
</evidence>
<keyword evidence="5 7" id="KW-1133">Transmembrane helix</keyword>
<dbReference type="GO" id="GO:0005886">
    <property type="term" value="C:plasma membrane"/>
    <property type="evidence" value="ECO:0007669"/>
    <property type="project" value="UniProtKB-SubCell"/>
</dbReference>
<feature type="transmembrane region" description="Helical" evidence="7">
    <location>
        <begin position="79"/>
        <end position="102"/>
    </location>
</feature>
<evidence type="ECO:0000256" key="6">
    <source>
        <dbReference type="ARBA" id="ARBA00023136"/>
    </source>
</evidence>
<sequence length="286" mass="32115">MKKTNQKASISLQIRRAISYIILIILAIISLFSFYMLFNNATRAHVDIQRGFSLLPGRSFARNFNNVINNTTILIVRGMINSIIVSTCTVMLSVYFSSMTAYAIHVYDFKYKKFAFNFILLIMTIPTQVGALGFVKLITAMDLKESFIPLIVPAIAAPAVFFFMKQYMESSLPLEIIEAARIDGSNEFYTFNTIIIPLLKPALAVQAIFGFAGSWNNYFTPSLVLTKATKKTLPLWIAYIRSADFTKFDMGQLYMMVAFSIFPVIVVYLILSKFIVQGVALGSVKG</sequence>
<dbReference type="CDD" id="cd06261">
    <property type="entry name" value="TM_PBP2"/>
    <property type="match status" value="1"/>
</dbReference>
<proteinExistence type="inferred from homology"/>
<name>A0A7V7QHE7_9FIRM</name>
<comment type="subcellular location">
    <subcellularLocation>
        <location evidence="1 7">Cell membrane</location>
        <topology evidence="1 7">Multi-pass membrane protein</topology>
    </subcellularLocation>
</comment>
<keyword evidence="6 7" id="KW-0472">Membrane</keyword>
<dbReference type="InterPro" id="IPR035906">
    <property type="entry name" value="MetI-like_sf"/>
</dbReference>
<comment type="similarity">
    <text evidence="7">Belongs to the binding-protein-dependent transport system permease family.</text>
</comment>
<dbReference type="EMBL" id="WAGX01000008">
    <property type="protein sequence ID" value="KAB1434288.1"/>
    <property type="molecule type" value="Genomic_DNA"/>
</dbReference>
<dbReference type="Proteomes" id="UP000461768">
    <property type="component" value="Unassembled WGS sequence"/>
</dbReference>
<organism evidence="9 10">
    <name type="scientific">Candidatus Galacturonatibacter soehngenii</name>
    <dbReference type="NCBI Taxonomy" id="2307010"/>
    <lineage>
        <taxon>Bacteria</taxon>
        <taxon>Bacillati</taxon>
        <taxon>Bacillota</taxon>
        <taxon>Clostridia</taxon>
        <taxon>Lachnospirales</taxon>
        <taxon>Lachnospiraceae</taxon>
        <taxon>Candidatus Galacturonatibacter</taxon>
    </lineage>
</organism>
<keyword evidence="2 7" id="KW-0813">Transport</keyword>
<feature type="transmembrane region" description="Helical" evidence="7">
    <location>
        <begin position="147"/>
        <end position="164"/>
    </location>
</feature>
<feature type="transmembrane region" description="Helical" evidence="7">
    <location>
        <begin position="253"/>
        <end position="276"/>
    </location>
</feature>
<evidence type="ECO:0000313" key="9">
    <source>
        <dbReference type="EMBL" id="KAB1434288.1"/>
    </source>
</evidence>
<comment type="caution">
    <text evidence="9">The sequence shown here is derived from an EMBL/GenBank/DDBJ whole genome shotgun (WGS) entry which is preliminary data.</text>
</comment>
<dbReference type="PANTHER" id="PTHR43744">
    <property type="entry name" value="ABC TRANSPORTER PERMEASE PROTEIN MG189-RELATED-RELATED"/>
    <property type="match status" value="1"/>
</dbReference>
<reference evidence="9 10" key="2">
    <citation type="submission" date="2020-02" db="EMBL/GenBank/DDBJ databases">
        <title>Candidatus Galacturonibacter soehngenii shows hetero-acetogenic catabolism of galacturonic acid but lacks a canonical carbon monoxide dehydrogenase/acetyl-CoA synthase complex.</title>
        <authorList>
            <person name="Diender M."/>
            <person name="Stouten G.R."/>
            <person name="Petersen J.F."/>
            <person name="Nielsen P.H."/>
            <person name="Dueholm M.S."/>
            <person name="Pronk J.T."/>
            <person name="Van Loosdrecht M.C.M."/>
        </authorList>
    </citation>
    <scope>NUCLEOTIDE SEQUENCE [LARGE SCALE GENOMIC DNA]</scope>
    <source>
        <strain evidence="9">GalUA</strain>
    </source>
</reference>
<evidence type="ECO:0000256" key="5">
    <source>
        <dbReference type="ARBA" id="ARBA00022989"/>
    </source>
</evidence>
<dbReference type="AlphaFoldDB" id="A0A7V7QHE7"/>
<evidence type="ECO:0000256" key="7">
    <source>
        <dbReference type="RuleBase" id="RU363032"/>
    </source>
</evidence>
<evidence type="ECO:0000256" key="3">
    <source>
        <dbReference type="ARBA" id="ARBA00022475"/>
    </source>
</evidence>
<evidence type="ECO:0000259" key="8">
    <source>
        <dbReference type="PROSITE" id="PS50928"/>
    </source>
</evidence>
<dbReference type="Gene3D" id="1.10.3720.10">
    <property type="entry name" value="MetI-like"/>
    <property type="match status" value="1"/>
</dbReference>
<dbReference type="SUPFAM" id="SSF161098">
    <property type="entry name" value="MetI-like"/>
    <property type="match status" value="1"/>
</dbReference>
<feature type="transmembrane region" description="Helical" evidence="7">
    <location>
        <begin position="20"/>
        <end position="38"/>
    </location>
</feature>
<keyword evidence="3" id="KW-1003">Cell membrane</keyword>
<dbReference type="RefSeq" id="WP_151148269.1">
    <property type="nucleotide sequence ID" value="NZ_WAGX01000008.1"/>
</dbReference>
<reference evidence="9 10" key="1">
    <citation type="submission" date="2019-09" db="EMBL/GenBank/DDBJ databases">
        <authorList>
            <person name="Valk L.C."/>
        </authorList>
    </citation>
    <scope>NUCLEOTIDE SEQUENCE [LARGE SCALE GENOMIC DNA]</scope>
    <source>
        <strain evidence="9">GalUA</strain>
    </source>
</reference>